<dbReference type="Proteomes" id="UP000242414">
    <property type="component" value="Unassembled WGS sequence"/>
</dbReference>
<dbReference type="AlphaFoldDB" id="A0A1X0QRJ9"/>
<protein>
    <submittedName>
        <fullName evidence="2">Uncharacterized protein</fullName>
    </submittedName>
</protein>
<feature type="compositionally biased region" description="Low complexity" evidence="1">
    <location>
        <begin position="9"/>
        <end position="26"/>
    </location>
</feature>
<feature type="region of interest" description="Disordered" evidence="1">
    <location>
        <begin position="1"/>
        <end position="55"/>
    </location>
</feature>
<name>A0A1X0QRJ9_RHIZD</name>
<accession>A0A1X0QRJ9</accession>
<organism evidence="2">
    <name type="scientific">Rhizopus microsporus var. microsporus</name>
    <dbReference type="NCBI Taxonomy" id="86635"/>
    <lineage>
        <taxon>Eukaryota</taxon>
        <taxon>Fungi</taxon>
        <taxon>Fungi incertae sedis</taxon>
        <taxon>Mucoromycota</taxon>
        <taxon>Mucoromycotina</taxon>
        <taxon>Mucoromycetes</taxon>
        <taxon>Mucorales</taxon>
        <taxon>Mucorineae</taxon>
        <taxon>Rhizopodaceae</taxon>
        <taxon>Rhizopus</taxon>
    </lineage>
</organism>
<dbReference type="VEuPathDB" id="FungiDB:BCV72DRAFT_53774"/>
<dbReference type="EMBL" id="KV922055">
    <property type="protein sequence ID" value="ORE02366.1"/>
    <property type="molecule type" value="Genomic_DNA"/>
</dbReference>
<evidence type="ECO:0000313" key="2">
    <source>
        <dbReference type="EMBL" id="ORE02366.1"/>
    </source>
</evidence>
<gene>
    <name evidence="2" type="ORF">BCV72DRAFT_53774</name>
</gene>
<reference evidence="2" key="1">
    <citation type="journal article" date="2016" name="Proc. Natl. Acad. Sci. U.S.A.">
        <title>Lipid metabolic changes in an early divergent fungus govern the establishment of a mutualistic symbiosis with endobacteria.</title>
        <authorList>
            <person name="Lastovetsky O.A."/>
            <person name="Gaspar M.L."/>
            <person name="Mondo S.J."/>
            <person name="LaButti K.M."/>
            <person name="Sandor L."/>
            <person name="Grigoriev I.V."/>
            <person name="Henry S.A."/>
            <person name="Pawlowska T.E."/>
        </authorList>
    </citation>
    <scope>NUCLEOTIDE SEQUENCE [LARGE SCALE GENOMIC DNA]</scope>
    <source>
        <strain evidence="2">ATCC 52814</strain>
    </source>
</reference>
<proteinExistence type="predicted"/>
<dbReference type="OrthoDB" id="2284474at2759"/>
<sequence>MESVKPKRFSFSGFSSSLSRSFSFSSNEQQKQDESHNKSSKRTQKSKSLYIKSFRKPEERIKTSYDAKEATQSNGKEIRNNIRRSLSAVLYASPQSKDKTGENSNKLVPVLVTPELSESVGGILIDDSSSKKQQEEIKTERKKAVEYDNTLDVFVDDTTNDTLTILWQGYCYTIKISDKNPVASEIIKQDNAEMNDIVKDLKARYERELWYTYHGLIHPLHLFKEKDNNQEILDTGKWHGLSVGELKRYYDNYGSMMLKIRESRMLEQQRHYYCLNDAKKEWIIPEIVKEPQHVISKV</sequence>
<evidence type="ECO:0000256" key="1">
    <source>
        <dbReference type="SAM" id="MobiDB-lite"/>
    </source>
</evidence>